<dbReference type="Proteomes" id="UP000579605">
    <property type="component" value="Unassembled WGS sequence"/>
</dbReference>
<keyword evidence="2" id="KW-1133">Transmembrane helix</keyword>
<keyword evidence="2" id="KW-0812">Transmembrane</keyword>
<evidence type="ECO:0000313" key="3">
    <source>
        <dbReference type="EMBL" id="NYH92998.1"/>
    </source>
</evidence>
<sequence>MAALREPPSRNPSYGEPSFEVLDDGRVEETTTVGPRRGGGRRLRTRRFVPLVAVLLVGLVGGAASTTWWVRRPGGIADTEPVRLFAQASSGADEPDDRACVSVLVVLHNLGDHPLTVERVDVRLPRLRTSRQCPPPEQPAGDAVIRSAGYLAYVLRLGLVCPSGPSSAATSTPAPEPRYTAVARSPFGRRTTVTGTVDTSGLESGAELCGQRPNSLTLWWSGEHASRVDAPGRTPTLRLTGLVGSGLSAPDVALTSLGTAPRSAFAVTAHGLPVRLHSDTDRQVVVDITVRDCARARRFADADLVLTATTRPAAHVSGTLTDGPRTLTVALVRLVDASCGAPAPTR</sequence>
<evidence type="ECO:0000313" key="4">
    <source>
        <dbReference type="Proteomes" id="UP000579605"/>
    </source>
</evidence>
<comment type="caution">
    <text evidence="3">The sequence shown here is derived from an EMBL/GenBank/DDBJ whole genome shotgun (WGS) entry which is preliminary data.</text>
</comment>
<keyword evidence="4" id="KW-1185">Reference proteome</keyword>
<name>A0A852ZM88_9ACTN</name>
<keyword evidence="2" id="KW-0472">Membrane</keyword>
<evidence type="ECO:0000256" key="2">
    <source>
        <dbReference type="SAM" id="Phobius"/>
    </source>
</evidence>
<feature type="region of interest" description="Disordered" evidence="1">
    <location>
        <begin position="1"/>
        <end position="40"/>
    </location>
</feature>
<evidence type="ECO:0000256" key="1">
    <source>
        <dbReference type="SAM" id="MobiDB-lite"/>
    </source>
</evidence>
<reference evidence="3 4" key="1">
    <citation type="submission" date="2020-07" db="EMBL/GenBank/DDBJ databases">
        <title>Sequencing the genomes of 1000 actinobacteria strains.</title>
        <authorList>
            <person name="Klenk H.-P."/>
        </authorList>
    </citation>
    <scope>NUCLEOTIDE SEQUENCE [LARGE SCALE GENOMIC DNA]</scope>
    <source>
        <strain evidence="3 4">DSM 18448</strain>
    </source>
</reference>
<gene>
    <name evidence="3" type="ORF">F4554_005636</name>
</gene>
<dbReference type="RefSeq" id="WP_179790454.1">
    <property type="nucleotide sequence ID" value="NZ_BAAARR010000031.1"/>
</dbReference>
<accession>A0A852ZM88</accession>
<feature type="transmembrane region" description="Helical" evidence="2">
    <location>
        <begin position="48"/>
        <end position="70"/>
    </location>
</feature>
<organism evidence="3 4">
    <name type="scientific">Actinopolymorpha rutila</name>
    <dbReference type="NCBI Taxonomy" id="446787"/>
    <lineage>
        <taxon>Bacteria</taxon>
        <taxon>Bacillati</taxon>
        <taxon>Actinomycetota</taxon>
        <taxon>Actinomycetes</taxon>
        <taxon>Propionibacteriales</taxon>
        <taxon>Actinopolymorphaceae</taxon>
        <taxon>Actinopolymorpha</taxon>
    </lineage>
</organism>
<dbReference type="AlphaFoldDB" id="A0A852ZM88"/>
<dbReference type="EMBL" id="JACBZH010000001">
    <property type="protein sequence ID" value="NYH92998.1"/>
    <property type="molecule type" value="Genomic_DNA"/>
</dbReference>
<protein>
    <submittedName>
        <fullName evidence="3">Uncharacterized protein</fullName>
    </submittedName>
</protein>
<proteinExistence type="predicted"/>